<evidence type="ECO:0000256" key="5">
    <source>
        <dbReference type="ARBA" id="ARBA00023040"/>
    </source>
</evidence>
<feature type="transmembrane region" description="Helical" evidence="11">
    <location>
        <begin position="149"/>
        <end position="167"/>
    </location>
</feature>
<dbReference type="GO" id="GO:0004930">
    <property type="term" value="F:G protein-coupled receptor activity"/>
    <property type="evidence" value="ECO:0007669"/>
    <property type="project" value="UniProtKB-KW"/>
</dbReference>
<gene>
    <name evidence="13" type="ORF">V1264_024394</name>
</gene>
<dbReference type="Proteomes" id="UP001374579">
    <property type="component" value="Unassembled WGS sequence"/>
</dbReference>
<dbReference type="Pfam" id="PF00001">
    <property type="entry name" value="7tm_1"/>
    <property type="match status" value="1"/>
</dbReference>
<feature type="compositionally biased region" description="Low complexity" evidence="10">
    <location>
        <begin position="507"/>
        <end position="519"/>
    </location>
</feature>
<feature type="transmembrane region" description="Helical" evidence="11">
    <location>
        <begin position="112"/>
        <end position="137"/>
    </location>
</feature>
<dbReference type="GO" id="GO:0005886">
    <property type="term" value="C:plasma membrane"/>
    <property type="evidence" value="ECO:0007669"/>
    <property type="project" value="UniProtKB-SubCell"/>
</dbReference>
<evidence type="ECO:0000313" key="14">
    <source>
        <dbReference type="Proteomes" id="UP001374579"/>
    </source>
</evidence>
<keyword evidence="7 9" id="KW-0675">Receptor</keyword>
<comment type="subcellular location">
    <subcellularLocation>
        <location evidence="1">Cell membrane</location>
        <topology evidence="1">Multi-pass membrane protein</topology>
    </subcellularLocation>
</comment>
<feature type="transmembrane region" description="Helical" evidence="11">
    <location>
        <begin position="229"/>
        <end position="248"/>
    </location>
</feature>
<sequence length="749" mass="81867">MNDTVGFSHFFSTDENSNTTNLKPKPTVIWNHENTQTLSTTPYLFQPSELLDLDNDGESPLQLSPFVKSTFGFSGSQSEAQNFTSGAGNFTSGGGNFTSGDLWRENEEYARVVIPSMVYVAVLMTVGVPGNSLVMYVYGLKFRGACQHFLIVCLAVCDLIIGLIAMPTEIADLRFHLTFSSDFACRLLRFVTLFCALTSNCILIVIAVDRFRRVCHPLGRQMQKREARIGAALSAMLALLISVPLYVVTGLKTTETSRPGLFGKDCSFSDEYHDTPYPMALMCILGGGFITMTVVLAVLYFRIWRQARAHRPGLRSTRSNQSKSRDKGSSASSSRNTPPNSPAFALCGKSERRRASSTREAKLVTSLPSSPGRSPASSSEVVLTEQRLPVSVISRPDMLLSMSTLSETPPTNPALPTVGQTSCQQTPPTAQPDMLSSTPNLSEAPPTCSRVSMIGQNDLTRHASPSINASQPDVVLSLSPIPSPSLPHFAKRSSRSKKSAKKKGERSCVSSSRNSSPSASCTCEEAVLGLSRDDLLRRSPIRAISCCCHGRRESNDADTNNDVTNTTSEVSQTGDKAGESLTPGSSNVDSSRLSHVSSTESNMSVFTVRSDYDSSSESFEKAKKAHKKEARQKSKWPTCCHRNGKKGVSMDKTTVVAFAVTLVFVISFFPYLTLMLIRGVFRNFDNSLHGSTQLNFYNVFVRSYLLNSSANPVIYGVFNARFRLEVATIFRKMVSVICFCCRCSKISKC</sequence>
<keyword evidence="4 11" id="KW-1133">Transmembrane helix</keyword>
<dbReference type="EMBL" id="JBAMIC010003998">
    <property type="protein sequence ID" value="KAK7088840.1"/>
    <property type="molecule type" value="Genomic_DNA"/>
</dbReference>
<keyword evidence="3 9" id="KW-0812">Transmembrane</keyword>
<name>A0AAN9AL44_9CAEN</name>
<evidence type="ECO:0000256" key="7">
    <source>
        <dbReference type="ARBA" id="ARBA00023170"/>
    </source>
</evidence>
<feature type="transmembrane region" description="Helical" evidence="11">
    <location>
        <begin position="279"/>
        <end position="301"/>
    </location>
</feature>
<comment type="similarity">
    <text evidence="9">Belongs to the G-protein coupled receptor 1 family.</text>
</comment>
<evidence type="ECO:0000256" key="1">
    <source>
        <dbReference type="ARBA" id="ARBA00004651"/>
    </source>
</evidence>
<feature type="compositionally biased region" description="Polar residues" evidence="10">
    <location>
        <begin position="418"/>
        <end position="441"/>
    </location>
</feature>
<evidence type="ECO:0000256" key="11">
    <source>
        <dbReference type="SAM" id="Phobius"/>
    </source>
</evidence>
<dbReference type="AlphaFoldDB" id="A0AAN9AL44"/>
<evidence type="ECO:0000256" key="2">
    <source>
        <dbReference type="ARBA" id="ARBA00022475"/>
    </source>
</evidence>
<evidence type="ECO:0000256" key="8">
    <source>
        <dbReference type="ARBA" id="ARBA00023224"/>
    </source>
</evidence>
<feature type="domain" description="G-protein coupled receptors family 1 profile" evidence="12">
    <location>
        <begin position="130"/>
        <end position="715"/>
    </location>
</feature>
<evidence type="ECO:0000256" key="9">
    <source>
        <dbReference type="RuleBase" id="RU000688"/>
    </source>
</evidence>
<evidence type="ECO:0000259" key="12">
    <source>
        <dbReference type="PROSITE" id="PS50262"/>
    </source>
</evidence>
<feature type="region of interest" description="Disordered" evidence="10">
    <location>
        <begin position="312"/>
        <end position="383"/>
    </location>
</feature>
<dbReference type="PROSITE" id="PS00237">
    <property type="entry name" value="G_PROTEIN_RECEP_F1_1"/>
    <property type="match status" value="1"/>
</dbReference>
<reference evidence="13 14" key="1">
    <citation type="submission" date="2024-02" db="EMBL/GenBank/DDBJ databases">
        <title>Chromosome-scale genome assembly of the rough periwinkle Littorina saxatilis.</title>
        <authorList>
            <person name="De Jode A."/>
            <person name="Faria R."/>
            <person name="Formenti G."/>
            <person name="Sims Y."/>
            <person name="Smith T.P."/>
            <person name="Tracey A."/>
            <person name="Wood J.M.D."/>
            <person name="Zagrodzka Z.B."/>
            <person name="Johannesson K."/>
            <person name="Butlin R.K."/>
            <person name="Leder E.H."/>
        </authorList>
    </citation>
    <scope>NUCLEOTIDE SEQUENCE [LARGE SCALE GENOMIC DNA]</scope>
    <source>
        <strain evidence="13">Snail1</strain>
        <tissue evidence="13">Muscle</tissue>
    </source>
</reference>
<feature type="transmembrane region" description="Helical" evidence="11">
    <location>
        <begin position="655"/>
        <end position="677"/>
    </location>
</feature>
<dbReference type="PROSITE" id="PS50262">
    <property type="entry name" value="G_PROTEIN_RECEP_F1_2"/>
    <property type="match status" value="1"/>
</dbReference>
<feature type="compositionally biased region" description="Low complexity" evidence="10">
    <location>
        <begin position="557"/>
        <end position="567"/>
    </location>
</feature>
<comment type="caution">
    <text evidence="13">The sequence shown here is derived from an EMBL/GenBank/DDBJ whole genome shotgun (WGS) entry which is preliminary data.</text>
</comment>
<evidence type="ECO:0000256" key="10">
    <source>
        <dbReference type="SAM" id="MobiDB-lite"/>
    </source>
</evidence>
<dbReference type="InterPro" id="IPR017452">
    <property type="entry name" value="GPCR_Rhodpsn_7TM"/>
</dbReference>
<dbReference type="PANTHER" id="PTHR24248">
    <property type="entry name" value="ADRENERGIC RECEPTOR-RELATED G-PROTEIN COUPLED RECEPTOR"/>
    <property type="match status" value="1"/>
</dbReference>
<accession>A0AAN9AL44</accession>
<keyword evidence="14" id="KW-1185">Reference proteome</keyword>
<dbReference type="Gene3D" id="1.20.1070.10">
    <property type="entry name" value="Rhodopsin 7-helix transmembrane proteins"/>
    <property type="match status" value="2"/>
</dbReference>
<evidence type="ECO:0000256" key="6">
    <source>
        <dbReference type="ARBA" id="ARBA00023136"/>
    </source>
</evidence>
<dbReference type="InterPro" id="IPR000276">
    <property type="entry name" value="GPCR_Rhodpsn"/>
</dbReference>
<dbReference type="CDD" id="cd00637">
    <property type="entry name" value="7tm_classA_rhodopsin-like"/>
    <property type="match status" value="2"/>
</dbReference>
<protein>
    <recommendedName>
        <fullName evidence="12">G-protein coupled receptors family 1 profile domain-containing protein</fullName>
    </recommendedName>
</protein>
<dbReference type="PRINTS" id="PR00237">
    <property type="entry name" value="GPCRRHODOPSN"/>
</dbReference>
<keyword evidence="6 11" id="KW-0472">Membrane</keyword>
<evidence type="ECO:0000313" key="13">
    <source>
        <dbReference type="EMBL" id="KAK7088840.1"/>
    </source>
</evidence>
<feature type="region of interest" description="Disordered" evidence="10">
    <location>
        <begin position="403"/>
        <end position="451"/>
    </location>
</feature>
<feature type="compositionally biased region" description="Polar residues" evidence="10">
    <location>
        <begin position="582"/>
        <end position="596"/>
    </location>
</feature>
<feature type="compositionally biased region" description="Basic and acidic residues" evidence="10">
    <location>
        <begin position="349"/>
        <end position="362"/>
    </location>
</feature>
<feature type="compositionally biased region" description="Low complexity" evidence="10">
    <location>
        <begin position="366"/>
        <end position="379"/>
    </location>
</feature>
<feature type="region of interest" description="Disordered" evidence="10">
    <location>
        <begin position="478"/>
        <end position="519"/>
    </location>
</feature>
<feature type="region of interest" description="Disordered" evidence="10">
    <location>
        <begin position="555"/>
        <end position="596"/>
    </location>
</feature>
<evidence type="ECO:0000256" key="3">
    <source>
        <dbReference type="ARBA" id="ARBA00022692"/>
    </source>
</evidence>
<keyword evidence="5 9" id="KW-0297">G-protein coupled receptor</keyword>
<proteinExistence type="inferred from homology"/>
<dbReference type="SUPFAM" id="SSF81321">
    <property type="entry name" value="Family A G protein-coupled receptor-like"/>
    <property type="match status" value="1"/>
</dbReference>
<organism evidence="13 14">
    <name type="scientific">Littorina saxatilis</name>
    <dbReference type="NCBI Taxonomy" id="31220"/>
    <lineage>
        <taxon>Eukaryota</taxon>
        <taxon>Metazoa</taxon>
        <taxon>Spiralia</taxon>
        <taxon>Lophotrochozoa</taxon>
        <taxon>Mollusca</taxon>
        <taxon>Gastropoda</taxon>
        <taxon>Caenogastropoda</taxon>
        <taxon>Littorinimorpha</taxon>
        <taxon>Littorinoidea</taxon>
        <taxon>Littorinidae</taxon>
        <taxon>Littorina</taxon>
    </lineage>
</organism>
<feature type="transmembrane region" description="Helical" evidence="11">
    <location>
        <begin position="187"/>
        <end position="208"/>
    </location>
</feature>
<keyword evidence="8 9" id="KW-0807">Transducer</keyword>
<evidence type="ECO:0000256" key="4">
    <source>
        <dbReference type="ARBA" id="ARBA00022989"/>
    </source>
</evidence>
<feature type="compositionally biased region" description="Basic residues" evidence="10">
    <location>
        <begin position="489"/>
        <end position="504"/>
    </location>
</feature>
<keyword evidence="2" id="KW-1003">Cell membrane</keyword>